<reference evidence="10" key="1">
    <citation type="submission" date="2022-06" db="EMBL/GenBank/DDBJ databases">
        <title>Aquibacillus sp. a new bacterium isolated from soil saline samples.</title>
        <authorList>
            <person name="Galisteo C."/>
            <person name="De La Haba R."/>
            <person name="Sanchez-Porro C."/>
            <person name="Ventosa A."/>
        </authorList>
    </citation>
    <scope>NUCLEOTIDE SEQUENCE</scope>
    <source>
        <strain evidence="10">JCM 12387</strain>
    </source>
</reference>
<evidence type="ECO:0000313" key="10">
    <source>
        <dbReference type="EMBL" id="MDC3420063.1"/>
    </source>
</evidence>
<keyword evidence="3" id="KW-0813">Transport</keyword>
<dbReference type="InterPro" id="IPR017871">
    <property type="entry name" value="ABC_transporter-like_CS"/>
</dbReference>
<protein>
    <submittedName>
        <fullName evidence="10">ABC transporter ATP-binding protein</fullName>
    </submittedName>
</protein>
<feature type="region of interest" description="Disordered" evidence="8">
    <location>
        <begin position="327"/>
        <end position="351"/>
    </location>
</feature>
<keyword evidence="6 10" id="KW-0067">ATP-binding</keyword>
<keyword evidence="5" id="KW-0547">Nucleotide-binding</keyword>
<evidence type="ECO:0000256" key="5">
    <source>
        <dbReference type="ARBA" id="ARBA00022741"/>
    </source>
</evidence>
<proteinExistence type="inferred from homology"/>
<evidence type="ECO:0000256" key="1">
    <source>
        <dbReference type="ARBA" id="ARBA00004202"/>
    </source>
</evidence>
<keyword evidence="11" id="KW-1185">Reference proteome</keyword>
<comment type="subcellular location">
    <subcellularLocation>
        <location evidence="1">Cell membrane</location>
        <topology evidence="1">Peripheral membrane protein</topology>
    </subcellularLocation>
</comment>
<dbReference type="Pfam" id="PF08352">
    <property type="entry name" value="oligo_HPY"/>
    <property type="match status" value="1"/>
</dbReference>
<dbReference type="AlphaFoldDB" id="A0A9X3WK23"/>
<feature type="compositionally biased region" description="Basic and acidic residues" evidence="8">
    <location>
        <begin position="331"/>
        <end position="351"/>
    </location>
</feature>
<dbReference type="InterPro" id="IPR050388">
    <property type="entry name" value="ABC_Ni/Peptide_Import"/>
</dbReference>
<feature type="domain" description="ABC transporter" evidence="9">
    <location>
        <begin position="7"/>
        <end position="256"/>
    </location>
</feature>
<sequence>MEKILEVKDLNVTFDTYSGSVKAVRGVTFDLKKGETLAIVGESGSGKSVTTKALMGLIPKPAGKIPKGEILFDGKDLTKLSDKQMSKIRGRDISMIFQDPMTSLNPTMKIGRQIMESLIKHQKMSKDKAKERAIELLELVGIPNPKDRIDQYPHQFSGGMRQRVVIAIALACNPKILLADEPTTALDVTIQAQILELMKDIQKKTDSSIVFITHDLGVVANVADRVAVMYAGKIVEIGTVDDIFYNPKHPYTWGLLGSMPTLDSAEEELIAIPGSPPDLTNPPTGDAFAPRNPYAMKIDTEMQPPMFKVSDTHYAATWLLHENAPEVDPPEAVKRRMRDFAEGSMEKGDRS</sequence>
<accession>A0A9X3WK23</accession>
<evidence type="ECO:0000256" key="6">
    <source>
        <dbReference type="ARBA" id="ARBA00022840"/>
    </source>
</evidence>
<dbReference type="PROSITE" id="PS50893">
    <property type="entry name" value="ABC_TRANSPORTER_2"/>
    <property type="match status" value="1"/>
</dbReference>
<dbReference type="InterPro" id="IPR013563">
    <property type="entry name" value="Oligopep_ABC_C"/>
</dbReference>
<dbReference type="GO" id="GO:0005524">
    <property type="term" value="F:ATP binding"/>
    <property type="evidence" value="ECO:0007669"/>
    <property type="project" value="UniProtKB-KW"/>
</dbReference>
<dbReference type="GO" id="GO:0015833">
    <property type="term" value="P:peptide transport"/>
    <property type="evidence" value="ECO:0007669"/>
    <property type="project" value="InterPro"/>
</dbReference>
<dbReference type="CDD" id="cd03257">
    <property type="entry name" value="ABC_NikE_OppD_transporters"/>
    <property type="match status" value="1"/>
</dbReference>
<comment type="caution">
    <text evidence="10">The sequence shown here is derived from an EMBL/GenBank/DDBJ whole genome shotgun (WGS) entry which is preliminary data.</text>
</comment>
<name>A0A9X3WK23_9BACI</name>
<dbReference type="PANTHER" id="PTHR43297">
    <property type="entry name" value="OLIGOPEPTIDE TRANSPORT ATP-BINDING PROTEIN APPD"/>
    <property type="match status" value="1"/>
</dbReference>
<keyword evidence="7" id="KW-0472">Membrane</keyword>
<dbReference type="SUPFAM" id="SSF52540">
    <property type="entry name" value="P-loop containing nucleoside triphosphate hydrolases"/>
    <property type="match status" value="1"/>
</dbReference>
<evidence type="ECO:0000256" key="2">
    <source>
        <dbReference type="ARBA" id="ARBA00005417"/>
    </source>
</evidence>
<dbReference type="RefSeq" id="WP_259868515.1">
    <property type="nucleotide sequence ID" value="NZ_JAMQJZ010000004.1"/>
</dbReference>
<evidence type="ECO:0000256" key="8">
    <source>
        <dbReference type="SAM" id="MobiDB-lite"/>
    </source>
</evidence>
<dbReference type="Gene3D" id="3.40.50.300">
    <property type="entry name" value="P-loop containing nucleotide triphosphate hydrolases"/>
    <property type="match status" value="1"/>
</dbReference>
<gene>
    <name evidence="10" type="ORF">NC661_06740</name>
</gene>
<dbReference type="GO" id="GO:0016887">
    <property type="term" value="F:ATP hydrolysis activity"/>
    <property type="evidence" value="ECO:0007669"/>
    <property type="project" value="InterPro"/>
</dbReference>
<dbReference type="PROSITE" id="PS00211">
    <property type="entry name" value="ABC_TRANSPORTER_1"/>
    <property type="match status" value="1"/>
</dbReference>
<dbReference type="Proteomes" id="UP001145072">
    <property type="component" value="Unassembled WGS sequence"/>
</dbReference>
<comment type="similarity">
    <text evidence="2">Belongs to the ABC transporter superfamily.</text>
</comment>
<dbReference type="InterPro" id="IPR003593">
    <property type="entry name" value="AAA+_ATPase"/>
</dbReference>
<dbReference type="GO" id="GO:0005886">
    <property type="term" value="C:plasma membrane"/>
    <property type="evidence" value="ECO:0007669"/>
    <property type="project" value="UniProtKB-SubCell"/>
</dbReference>
<dbReference type="EMBL" id="JAMQJZ010000004">
    <property type="protein sequence ID" value="MDC3420063.1"/>
    <property type="molecule type" value="Genomic_DNA"/>
</dbReference>
<organism evidence="10 11">
    <name type="scientific">Aquibacillus koreensis</name>
    <dbReference type="NCBI Taxonomy" id="279446"/>
    <lineage>
        <taxon>Bacteria</taxon>
        <taxon>Bacillati</taxon>
        <taxon>Bacillota</taxon>
        <taxon>Bacilli</taxon>
        <taxon>Bacillales</taxon>
        <taxon>Bacillaceae</taxon>
        <taxon>Aquibacillus</taxon>
    </lineage>
</organism>
<dbReference type="FunFam" id="3.40.50.300:FF:000016">
    <property type="entry name" value="Oligopeptide ABC transporter ATP-binding component"/>
    <property type="match status" value="1"/>
</dbReference>
<dbReference type="PANTHER" id="PTHR43297:SF2">
    <property type="entry name" value="DIPEPTIDE TRANSPORT ATP-BINDING PROTEIN DPPD"/>
    <property type="match status" value="1"/>
</dbReference>
<evidence type="ECO:0000313" key="11">
    <source>
        <dbReference type="Proteomes" id="UP001145072"/>
    </source>
</evidence>
<evidence type="ECO:0000259" key="9">
    <source>
        <dbReference type="PROSITE" id="PS50893"/>
    </source>
</evidence>
<dbReference type="InterPro" id="IPR027417">
    <property type="entry name" value="P-loop_NTPase"/>
</dbReference>
<dbReference type="Pfam" id="PF00005">
    <property type="entry name" value="ABC_tran"/>
    <property type="match status" value="1"/>
</dbReference>
<dbReference type="SMART" id="SM00382">
    <property type="entry name" value="AAA"/>
    <property type="match status" value="1"/>
</dbReference>
<dbReference type="NCBIfam" id="TIGR01727">
    <property type="entry name" value="oligo_HPY"/>
    <property type="match status" value="1"/>
</dbReference>
<evidence type="ECO:0000256" key="7">
    <source>
        <dbReference type="ARBA" id="ARBA00023136"/>
    </source>
</evidence>
<evidence type="ECO:0000256" key="4">
    <source>
        <dbReference type="ARBA" id="ARBA00022475"/>
    </source>
</evidence>
<keyword evidence="4" id="KW-1003">Cell membrane</keyword>
<evidence type="ECO:0000256" key="3">
    <source>
        <dbReference type="ARBA" id="ARBA00022448"/>
    </source>
</evidence>
<dbReference type="InterPro" id="IPR003439">
    <property type="entry name" value="ABC_transporter-like_ATP-bd"/>
</dbReference>